<dbReference type="Proteomes" id="UP000564885">
    <property type="component" value="Unassembled WGS sequence"/>
</dbReference>
<evidence type="ECO:0000313" key="2">
    <source>
        <dbReference type="EMBL" id="NNM73879.1"/>
    </source>
</evidence>
<dbReference type="EMBL" id="JABEPP010000004">
    <property type="protein sequence ID" value="NNM73879.1"/>
    <property type="molecule type" value="Genomic_DNA"/>
</dbReference>
<dbReference type="Gene3D" id="1.10.10.10">
    <property type="entry name" value="Winged helix-like DNA-binding domain superfamily/Winged helix DNA-binding domain"/>
    <property type="match status" value="1"/>
</dbReference>
<comment type="caution">
    <text evidence="2">The sequence shown here is derived from an EMBL/GenBank/DDBJ whole genome shotgun (WGS) entry which is preliminary data.</text>
</comment>
<gene>
    <name evidence="2" type="ORF">HJG44_15960</name>
</gene>
<protein>
    <recommendedName>
        <fullName evidence="1">RNA polymerase sigma-70 region 4 domain-containing protein</fullName>
    </recommendedName>
</protein>
<evidence type="ECO:0000313" key="3">
    <source>
        <dbReference type="Proteomes" id="UP000564885"/>
    </source>
</evidence>
<dbReference type="InterPro" id="IPR007630">
    <property type="entry name" value="RNA_pol_sigma70_r4"/>
</dbReference>
<dbReference type="InterPro" id="IPR036388">
    <property type="entry name" value="WH-like_DNA-bd_sf"/>
</dbReference>
<proteinExistence type="predicted"/>
<dbReference type="InterPro" id="IPR013324">
    <property type="entry name" value="RNA_pol_sigma_r3/r4-like"/>
</dbReference>
<name>A0A849IBT4_9HYPH</name>
<dbReference type="GO" id="GO:0003700">
    <property type="term" value="F:DNA-binding transcription factor activity"/>
    <property type="evidence" value="ECO:0007669"/>
    <property type="project" value="InterPro"/>
</dbReference>
<dbReference type="AlphaFoldDB" id="A0A849IBT4"/>
<accession>A0A849IBT4</accession>
<dbReference type="GO" id="GO:0006352">
    <property type="term" value="P:DNA-templated transcription initiation"/>
    <property type="evidence" value="ECO:0007669"/>
    <property type="project" value="InterPro"/>
</dbReference>
<sequence>MAQAPIPYVLFYLVGGTWRSRHFRLVTQALRFWSTTQAKGAYIAQPDQAGLDPPAHRSPDTVQITPEAAARTKSVRTVRRADGWLDIIDRPAGGIRHVRPDLYGPARVAAARGGGTSAGPTVLDQVYPDWFYDEPLSRMRLPPATQAALSEFSTVGDLRTVPASYFLAAPDWGWGRVRKFREAVDAYCEERLPVWLEAQRERSWKPEETVLGAVEDAMRKLPARTALILRRRLGVDGKCLTYRECAADLGITAEWARKIEAKGLASPVFERLWGENAVSPLAQYVGKADLDIADVLPRPWAAGLSEESLRTLLRVARTADTRRGERAPEQVSGARTGT</sequence>
<dbReference type="Pfam" id="PF04545">
    <property type="entry name" value="Sigma70_r4"/>
    <property type="match status" value="1"/>
</dbReference>
<organism evidence="2 3">
    <name type="scientific">Enterovirga aerilata</name>
    <dbReference type="NCBI Taxonomy" id="2730920"/>
    <lineage>
        <taxon>Bacteria</taxon>
        <taxon>Pseudomonadati</taxon>
        <taxon>Pseudomonadota</taxon>
        <taxon>Alphaproteobacteria</taxon>
        <taxon>Hyphomicrobiales</taxon>
        <taxon>Methylobacteriaceae</taxon>
        <taxon>Enterovirga</taxon>
    </lineage>
</organism>
<keyword evidence="3" id="KW-1185">Reference proteome</keyword>
<dbReference type="SUPFAM" id="SSF88659">
    <property type="entry name" value="Sigma3 and sigma4 domains of RNA polymerase sigma factors"/>
    <property type="match status" value="1"/>
</dbReference>
<reference evidence="2 3" key="1">
    <citation type="submission" date="2020-04" db="EMBL/GenBank/DDBJ databases">
        <title>Enterovirga sp. isolate from soil.</title>
        <authorList>
            <person name="Chea S."/>
            <person name="Kim D.-U."/>
        </authorList>
    </citation>
    <scope>NUCLEOTIDE SEQUENCE [LARGE SCALE GENOMIC DNA]</scope>
    <source>
        <strain evidence="2 3">DB1703</strain>
    </source>
</reference>
<evidence type="ECO:0000259" key="1">
    <source>
        <dbReference type="Pfam" id="PF04545"/>
    </source>
</evidence>
<dbReference type="RefSeq" id="WP_171219324.1">
    <property type="nucleotide sequence ID" value="NZ_JABEPP010000004.1"/>
</dbReference>
<feature type="domain" description="RNA polymerase sigma-70 region 4" evidence="1">
    <location>
        <begin position="217"/>
        <end position="265"/>
    </location>
</feature>